<proteinExistence type="predicted"/>
<dbReference type="Proteomes" id="UP000011014">
    <property type="component" value="Unassembled WGS sequence"/>
</dbReference>
<gene>
    <name evidence="1" type="ORF">GSOID_T00020456001</name>
</gene>
<dbReference type="Gene3D" id="2.10.25.10">
    <property type="entry name" value="Laminin"/>
    <property type="match status" value="1"/>
</dbReference>
<dbReference type="EMBL" id="FN655682">
    <property type="protein sequence ID" value="CBY39861.1"/>
    <property type="molecule type" value="Genomic_DNA"/>
</dbReference>
<evidence type="ECO:0008006" key="2">
    <source>
        <dbReference type="Google" id="ProtNLM"/>
    </source>
</evidence>
<evidence type="ECO:0000313" key="1">
    <source>
        <dbReference type="EMBL" id="CBY39861.1"/>
    </source>
</evidence>
<sequence length="447" mass="52289">MDDQCYVQCAAGLCVLSEIDEFDQINNELVTENNVPEKIFALYGDINKIFNSFENSTDFDFKDINSLLSKWDLEDWLEQHFCNHLGRTISIEDVEQVTTLSIKISNGDFTVIDELTGLYEAIITRPLDESCFKEEILETYEPTTTISTSTEDWAFEVETEKFDVDKFNNAMSIIETLAHSIPDFSPCEKIGDFLCRRTCEDNKICFEECTHGLCYFDSIEFDEITEEMVVNRNVPYEIFSLYSDFFELYNSFENLETFEFKKLQQFLTKWELIEFVERHFCENFHKQISIEDVERVTTLILVIAQNGYTWQPRPIYDLVQFYDEVNARSDVTSCGTDNEEELKELLSTEEHKHVTEHVFTDQLEDENGADSIICPNKYELFVECGTKQHCRLTCESYYTGTQNDCEELICIPGCICPYGWILNKTQEKCVPDPRQCYIPFHLYMPYV</sequence>
<accession>E4YWM6</accession>
<dbReference type="CDD" id="cd19941">
    <property type="entry name" value="TIL"/>
    <property type="match status" value="1"/>
</dbReference>
<dbReference type="AlphaFoldDB" id="E4YWM6"/>
<protein>
    <recommendedName>
        <fullName evidence="2">TIL domain-containing protein</fullName>
    </recommendedName>
</protein>
<organism evidence="1">
    <name type="scientific">Oikopleura dioica</name>
    <name type="common">Tunicate</name>
    <dbReference type="NCBI Taxonomy" id="34765"/>
    <lineage>
        <taxon>Eukaryota</taxon>
        <taxon>Metazoa</taxon>
        <taxon>Chordata</taxon>
        <taxon>Tunicata</taxon>
        <taxon>Appendicularia</taxon>
        <taxon>Copelata</taxon>
        <taxon>Oikopleuridae</taxon>
        <taxon>Oikopleura</taxon>
    </lineage>
</organism>
<name>E4YWM6_OIKDI</name>
<reference evidence="1" key="1">
    <citation type="journal article" date="2010" name="Science">
        <title>Plasticity of animal genome architecture unmasked by rapid evolution of a pelagic tunicate.</title>
        <authorList>
            <person name="Denoeud F."/>
            <person name="Henriet S."/>
            <person name="Mungpakdee S."/>
            <person name="Aury J.M."/>
            <person name="Da Silva C."/>
            <person name="Brinkmann H."/>
            <person name="Mikhaleva J."/>
            <person name="Olsen L.C."/>
            <person name="Jubin C."/>
            <person name="Canestro C."/>
            <person name="Bouquet J.M."/>
            <person name="Danks G."/>
            <person name="Poulain J."/>
            <person name="Campsteijn C."/>
            <person name="Adamski M."/>
            <person name="Cross I."/>
            <person name="Yadetie F."/>
            <person name="Muffato M."/>
            <person name="Louis A."/>
            <person name="Butcher S."/>
            <person name="Tsagkogeorga G."/>
            <person name="Konrad A."/>
            <person name="Singh S."/>
            <person name="Jensen M.F."/>
            <person name="Cong E.H."/>
            <person name="Eikeseth-Otteraa H."/>
            <person name="Noel B."/>
            <person name="Anthouard V."/>
            <person name="Porcel B.M."/>
            <person name="Kachouri-Lafond R."/>
            <person name="Nishino A."/>
            <person name="Ugolini M."/>
            <person name="Chourrout P."/>
            <person name="Nishida H."/>
            <person name="Aasland R."/>
            <person name="Huzurbazar S."/>
            <person name="Westhof E."/>
            <person name="Delsuc F."/>
            <person name="Lehrach H."/>
            <person name="Reinhardt R."/>
            <person name="Weissenbach J."/>
            <person name="Roy S.W."/>
            <person name="Artiguenave F."/>
            <person name="Postlethwait J.H."/>
            <person name="Manak J.R."/>
            <person name="Thompson E.M."/>
            <person name="Jaillon O."/>
            <person name="Du Pasquier L."/>
            <person name="Boudinot P."/>
            <person name="Liberles D.A."/>
            <person name="Volff J.N."/>
            <person name="Philippe H."/>
            <person name="Lenhard B."/>
            <person name="Roest Crollius H."/>
            <person name="Wincker P."/>
            <person name="Chourrout D."/>
        </authorList>
    </citation>
    <scope>NUCLEOTIDE SEQUENCE [LARGE SCALE GENOMIC DNA]</scope>
</reference>